<dbReference type="EMBL" id="MCBQ01022055">
    <property type="protein sequence ID" value="RKF53250.1"/>
    <property type="molecule type" value="Genomic_DNA"/>
</dbReference>
<proteinExistence type="predicted"/>
<reference evidence="2 3" key="1">
    <citation type="journal article" date="2018" name="BMC Genomics">
        <title>Comparative genome analyses reveal sequence features reflecting distinct modes of host-adaptation between dicot and monocot powdery mildew.</title>
        <authorList>
            <person name="Wu Y."/>
            <person name="Ma X."/>
            <person name="Pan Z."/>
            <person name="Kale S.D."/>
            <person name="Song Y."/>
            <person name="King H."/>
            <person name="Zhang Q."/>
            <person name="Presley C."/>
            <person name="Deng X."/>
            <person name="Wei C.I."/>
            <person name="Xiao S."/>
        </authorList>
    </citation>
    <scope>NUCLEOTIDE SEQUENCE [LARGE SCALE GENOMIC DNA]</scope>
    <source>
        <strain evidence="2">UMSG3</strain>
    </source>
</reference>
<evidence type="ECO:0000313" key="2">
    <source>
        <dbReference type="EMBL" id="RKF53250.1"/>
    </source>
</evidence>
<accession>A0A420H762</accession>
<feature type="compositionally biased region" description="Basic and acidic residues" evidence="1">
    <location>
        <begin position="162"/>
        <end position="173"/>
    </location>
</feature>
<name>A0A420H762_9PEZI</name>
<comment type="caution">
    <text evidence="2">The sequence shown here is derived from an EMBL/GenBank/DDBJ whole genome shotgun (WGS) entry which is preliminary data.</text>
</comment>
<keyword evidence="3" id="KW-1185">Reference proteome</keyword>
<feature type="region of interest" description="Disordered" evidence="1">
    <location>
        <begin position="149"/>
        <end position="192"/>
    </location>
</feature>
<gene>
    <name evidence="2" type="ORF">GcM3_220021</name>
</gene>
<feature type="non-terminal residue" evidence="2">
    <location>
        <position position="192"/>
    </location>
</feature>
<protein>
    <submittedName>
        <fullName evidence="2">Uncharacterized protein</fullName>
    </submittedName>
</protein>
<evidence type="ECO:0000256" key="1">
    <source>
        <dbReference type="SAM" id="MobiDB-lite"/>
    </source>
</evidence>
<organism evidence="2 3">
    <name type="scientific">Golovinomyces cichoracearum</name>
    <dbReference type="NCBI Taxonomy" id="62708"/>
    <lineage>
        <taxon>Eukaryota</taxon>
        <taxon>Fungi</taxon>
        <taxon>Dikarya</taxon>
        <taxon>Ascomycota</taxon>
        <taxon>Pezizomycotina</taxon>
        <taxon>Leotiomycetes</taxon>
        <taxon>Erysiphales</taxon>
        <taxon>Erysiphaceae</taxon>
        <taxon>Golovinomyces</taxon>
    </lineage>
</organism>
<evidence type="ECO:0000313" key="3">
    <source>
        <dbReference type="Proteomes" id="UP000283383"/>
    </source>
</evidence>
<sequence>MDDSFTSGPKPPSLVLDENFREFFRNQELWLKTRGWLYVFEQTREEFASIPGNDVRKLEKEITHWKKESGLSIKRAWVQLNELRSKLVEADPIKSNSYSEASLFGFLLEGLDNKIYKTAKNVLDLQPNLTRKQRLDSLQKNFEEKEADADQDLSALAARNTDYNRGRSSRNDRQTLNNYPQRRSPLHHDQST</sequence>
<dbReference type="AlphaFoldDB" id="A0A420H762"/>
<dbReference type="Proteomes" id="UP000283383">
    <property type="component" value="Unassembled WGS sequence"/>
</dbReference>